<dbReference type="EMBL" id="OD564991">
    <property type="protein sequence ID" value="CAD7440473.1"/>
    <property type="molecule type" value="Genomic_DNA"/>
</dbReference>
<protein>
    <submittedName>
        <fullName evidence="2">Uncharacterized protein</fullName>
    </submittedName>
</protein>
<accession>A0A7R9ESE9</accession>
<name>A0A7R9ESE9_9NEOP</name>
<gene>
    <name evidence="2" type="ORF">TBIB3V08_LOCUS2985</name>
</gene>
<reference evidence="2" key="1">
    <citation type="submission" date="2020-11" db="EMBL/GenBank/DDBJ databases">
        <authorList>
            <person name="Tran Van P."/>
        </authorList>
    </citation>
    <scope>NUCLEOTIDE SEQUENCE</scope>
</reference>
<organism evidence="2">
    <name type="scientific">Timema bartmani</name>
    <dbReference type="NCBI Taxonomy" id="61472"/>
    <lineage>
        <taxon>Eukaryota</taxon>
        <taxon>Metazoa</taxon>
        <taxon>Ecdysozoa</taxon>
        <taxon>Arthropoda</taxon>
        <taxon>Hexapoda</taxon>
        <taxon>Insecta</taxon>
        <taxon>Pterygota</taxon>
        <taxon>Neoptera</taxon>
        <taxon>Polyneoptera</taxon>
        <taxon>Phasmatodea</taxon>
        <taxon>Timematodea</taxon>
        <taxon>Timematoidea</taxon>
        <taxon>Timematidae</taxon>
        <taxon>Timema</taxon>
    </lineage>
</organism>
<dbReference type="AlphaFoldDB" id="A0A7R9ESE9"/>
<sequence>MASPEKSFRGQLWTTDTPPAFTPYPIGIRTKVPRKGVIPVEPTTSVPKEDSSSSKSTRRLIRVDFSKLEDMLLSTNYGLGIGKVGYRGIETTFAWKECENTLGKPPIPVNPTEIRTSDLPVLGSLAQHEISALDNHATEAGLIVNLFLLRS</sequence>
<feature type="region of interest" description="Disordered" evidence="1">
    <location>
        <begin position="35"/>
        <end position="57"/>
    </location>
</feature>
<evidence type="ECO:0000313" key="2">
    <source>
        <dbReference type="EMBL" id="CAD7440473.1"/>
    </source>
</evidence>
<proteinExistence type="predicted"/>
<evidence type="ECO:0000256" key="1">
    <source>
        <dbReference type="SAM" id="MobiDB-lite"/>
    </source>
</evidence>